<reference evidence="1 2" key="1">
    <citation type="submission" date="2019-03" db="EMBL/GenBank/DDBJ databases">
        <title>Genomic Encyclopedia of Type Strains, Phase IV (KMG-IV): sequencing the most valuable type-strain genomes for metagenomic binning, comparative biology and taxonomic classification.</title>
        <authorList>
            <person name="Goeker M."/>
        </authorList>
    </citation>
    <scope>NUCLEOTIDE SEQUENCE [LARGE SCALE GENOMIC DNA]</scope>
    <source>
        <strain evidence="1 2">DSM 23917</strain>
    </source>
</reference>
<dbReference type="Pfam" id="PF13302">
    <property type="entry name" value="Acetyltransf_3"/>
    <property type="match status" value="1"/>
</dbReference>
<dbReference type="Proteomes" id="UP000295600">
    <property type="component" value="Unassembled WGS sequence"/>
</dbReference>
<evidence type="ECO:0000313" key="2">
    <source>
        <dbReference type="Proteomes" id="UP000295600"/>
    </source>
</evidence>
<dbReference type="InterPro" id="IPR020036">
    <property type="entry name" value="PseH"/>
</dbReference>
<comment type="caution">
    <text evidence="1">The sequence shown here is derived from an EMBL/GenBank/DDBJ whole genome shotgun (WGS) entry which is preliminary data.</text>
</comment>
<accession>A0A2R3MUV2</accession>
<dbReference type="EMBL" id="SLXB01000023">
    <property type="protein sequence ID" value="TCO88934.1"/>
    <property type="molecule type" value="Genomic_DNA"/>
</dbReference>
<organism evidence="1 2">
    <name type="scientific">Prevotella heparinolytica</name>
    <dbReference type="NCBI Taxonomy" id="28113"/>
    <lineage>
        <taxon>Bacteria</taxon>
        <taxon>Pseudomonadati</taxon>
        <taxon>Bacteroidota</taxon>
        <taxon>Bacteroidia</taxon>
        <taxon>Bacteroidales</taxon>
        <taxon>Bacteroidaceae</taxon>
        <taxon>Bacteroides</taxon>
    </lineage>
</organism>
<sequence>MIDINKKQEYKSSKYIFKSFLELSDQEKKMILEWRNSESIKKWMYNKNEIQLKEHLEFIDNLKERNDRYYWLVMSFKGNYIGVVNINDIDKASDTAELGLYMNPKSGELGYNYVRECFYFFFNILDFGHLYCAVAENNRNALLIDAFLGCEFSSQKKVDGDNYLVSTNLDRNLFMEKYDLKIRDYIKFCKAGLK</sequence>
<keyword evidence="1" id="KW-0808">Transferase</keyword>
<dbReference type="InterPro" id="IPR000182">
    <property type="entry name" value="GNAT_dom"/>
</dbReference>
<proteinExistence type="predicted"/>
<name>A0A2R3MUV2_9BACE</name>
<dbReference type="NCBIfam" id="TIGR03585">
    <property type="entry name" value="PseH"/>
    <property type="match status" value="1"/>
</dbReference>
<dbReference type="AlphaFoldDB" id="A0A2R3MUV2"/>
<dbReference type="RefSeq" id="WP_106070214.1">
    <property type="nucleotide sequence ID" value="NZ_CP027234.1"/>
</dbReference>
<dbReference type="Gene3D" id="3.40.630.30">
    <property type="match status" value="1"/>
</dbReference>
<dbReference type="GeneID" id="94549432"/>
<protein>
    <submittedName>
        <fullName evidence="1">UDP-4-amino-4, 6-dideoxy-N-acetyl-beta-L-altrosamine N-acetyltransferase</fullName>
    </submittedName>
</protein>
<dbReference type="PANTHER" id="PTHR43415">
    <property type="entry name" value="SPERMIDINE N(1)-ACETYLTRANSFERASE"/>
    <property type="match status" value="1"/>
</dbReference>
<dbReference type="KEGG" id="bhf:C3V43_13565"/>
<dbReference type="InterPro" id="IPR016181">
    <property type="entry name" value="Acyl_CoA_acyltransferase"/>
</dbReference>
<dbReference type="GO" id="GO:0016747">
    <property type="term" value="F:acyltransferase activity, transferring groups other than amino-acyl groups"/>
    <property type="evidence" value="ECO:0007669"/>
    <property type="project" value="InterPro"/>
</dbReference>
<evidence type="ECO:0000313" key="1">
    <source>
        <dbReference type="EMBL" id="TCO88934.1"/>
    </source>
</evidence>
<gene>
    <name evidence="1" type="ORF">EV202_12342</name>
</gene>
<dbReference type="PANTHER" id="PTHR43415:SF3">
    <property type="entry name" value="GNAT-FAMILY ACETYLTRANSFERASE"/>
    <property type="match status" value="1"/>
</dbReference>
<dbReference type="SUPFAM" id="SSF55729">
    <property type="entry name" value="Acyl-CoA N-acyltransferases (Nat)"/>
    <property type="match status" value="1"/>
</dbReference>